<dbReference type="GeneID" id="39586092"/>
<gene>
    <name evidence="7" type="ORF">EHS24_001549</name>
</gene>
<dbReference type="Pfam" id="PF04082">
    <property type="entry name" value="Fungal_trans"/>
    <property type="match status" value="1"/>
</dbReference>
<dbReference type="SMART" id="SM00906">
    <property type="entry name" value="Fungal_trans"/>
    <property type="match status" value="1"/>
</dbReference>
<dbReference type="PROSITE" id="PS50048">
    <property type="entry name" value="ZN2_CY6_FUNGAL_2"/>
    <property type="match status" value="1"/>
</dbReference>
<dbReference type="RefSeq" id="XP_028474644.1">
    <property type="nucleotide sequence ID" value="XM_028617337.1"/>
</dbReference>
<keyword evidence="8" id="KW-1185">Reference proteome</keyword>
<dbReference type="InterPro" id="IPR007219">
    <property type="entry name" value="XnlR_reg_dom"/>
</dbReference>
<evidence type="ECO:0000256" key="5">
    <source>
        <dbReference type="SAM" id="MobiDB-lite"/>
    </source>
</evidence>
<sequence length="815" mass="87643">MDNDSVDDPRFRYLRACDRCRRRKIKCDSAHPCTRCVRARSPCTFDQQPHPRLANTVVTSANPSGPDPSTSSATSSAAARDSTSSTVSVAPSSNKRRRLPSPSAPQDDSEASSAAPERPPKTIDGENGEPSGDTAAAAELYRTTDSSQIEAASAPSVGSTSADAAGDSPLNTSHFYLMRDGSARWVGSTSGLPLLDAARQQLRVVEDRVAGPEGDNDDVDPDWSWLSSLLKISGGTDSFSAPPRSVGDHGDETEYFPGVDSMSDVPHRDLFALVSQTIPVDLQRELFRLYFAIIHPVWPILHPTSFYASVAEWDDANPAFAALAVAVCMLASRYSSDLRVRADPNNPASAGMQYYPLFGQLRDMATSHVDCALSSVQATLLASQFHCVDNVPHSTAQSLFGEAYARCMDGGLHREMPNLSWRDANHKESRRRTAWACYVFDKQLATVLGRPPIAQLWDIEIAMPAPFSATATTPAAVNGDGDSEHVAVFSQAILLSGVLEKALAATSRRPIHDPARPHSDFLSRLSWSQHKPSELDINNTQARLRYAAHGVLLENLSAMELTIQLILAGRRLQLATPSGPPTTALTPGTRAVNVSAARQEVLDTSRQMVALAVQLGSAGLLAQSDIMLPYRVLLAGRMILAVSLSARSDGDLQQQDDATSAVQAATVILHHLANVLPISLGCAETFDETCRVCGVLSPPLARSGRLSSRPKFAWYRPVTLRTAKRDSRTSSDAASVSSTETANMAASIDNPHSHRYHVVPPGWAPTSLDMALYETPMVGQNNTDVALGADLDLVDFEWLFPGGLNPPPAQPSGQS</sequence>
<evidence type="ECO:0000256" key="2">
    <source>
        <dbReference type="ARBA" id="ARBA00022723"/>
    </source>
</evidence>
<feature type="compositionally biased region" description="Low complexity" evidence="5">
    <location>
        <begin position="69"/>
        <end position="93"/>
    </location>
</feature>
<dbReference type="SMART" id="SM00066">
    <property type="entry name" value="GAL4"/>
    <property type="match status" value="1"/>
</dbReference>
<feature type="domain" description="Zn(2)-C6 fungal-type" evidence="6">
    <location>
        <begin position="16"/>
        <end position="45"/>
    </location>
</feature>
<dbReference type="PANTHER" id="PTHR46910:SF3">
    <property type="entry name" value="HALOTOLERANCE PROTEIN 9-RELATED"/>
    <property type="match status" value="1"/>
</dbReference>
<dbReference type="GO" id="GO:0008270">
    <property type="term" value="F:zinc ion binding"/>
    <property type="evidence" value="ECO:0007669"/>
    <property type="project" value="InterPro"/>
</dbReference>
<dbReference type="InterPro" id="IPR036864">
    <property type="entry name" value="Zn2-C6_fun-type_DNA-bd_sf"/>
</dbReference>
<dbReference type="InterPro" id="IPR001138">
    <property type="entry name" value="Zn2Cys6_DnaBD"/>
</dbReference>
<dbReference type="CDD" id="cd00067">
    <property type="entry name" value="GAL4"/>
    <property type="match status" value="1"/>
</dbReference>
<dbReference type="OrthoDB" id="2571263at2759"/>
<dbReference type="STRING" id="105984.A0A427XL88"/>
<evidence type="ECO:0000313" key="8">
    <source>
        <dbReference type="Proteomes" id="UP000279236"/>
    </source>
</evidence>
<organism evidence="7 8">
    <name type="scientific">Apiotrichum porosum</name>
    <dbReference type="NCBI Taxonomy" id="105984"/>
    <lineage>
        <taxon>Eukaryota</taxon>
        <taxon>Fungi</taxon>
        <taxon>Dikarya</taxon>
        <taxon>Basidiomycota</taxon>
        <taxon>Agaricomycotina</taxon>
        <taxon>Tremellomycetes</taxon>
        <taxon>Trichosporonales</taxon>
        <taxon>Trichosporonaceae</taxon>
        <taxon>Apiotrichum</taxon>
    </lineage>
</organism>
<dbReference type="PROSITE" id="PS00463">
    <property type="entry name" value="ZN2_CY6_FUNGAL_1"/>
    <property type="match status" value="1"/>
</dbReference>
<keyword evidence="4" id="KW-0539">Nucleus</keyword>
<dbReference type="PANTHER" id="PTHR46910">
    <property type="entry name" value="TRANSCRIPTION FACTOR PDR1"/>
    <property type="match status" value="1"/>
</dbReference>
<protein>
    <recommendedName>
        <fullName evidence="6">Zn(2)-C6 fungal-type domain-containing protein</fullName>
    </recommendedName>
</protein>
<comment type="subcellular location">
    <subcellularLocation>
        <location evidence="1">Nucleus</location>
    </subcellularLocation>
</comment>
<reference evidence="7 8" key="1">
    <citation type="submission" date="2018-11" db="EMBL/GenBank/DDBJ databases">
        <title>Genome sequence of Apiotrichum porosum DSM 27194.</title>
        <authorList>
            <person name="Aliyu H."/>
            <person name="Gorte O."/>
            <person name="Ochsenreither K."/>
        </authorList>
    </citation>
    <scope>NUCLEOTIDE SEQUENCE [LARGE SCALE GENOMIC DNA]</scope>
    <source>
        <strain evidence="7 8">DSM 27194</strain>
    </source>
</reference>
<dbReference type="GO" id="GO:0006351">
    <property type="term" value="P:DNA-templated transcription"/>
    <property type="evidence" value="ECO:0007669"/>
    <property type="project" value="InterPro"/>
</dbReference>
<evidence type="ECO:0000256" key="1">
    <source>
        <dbReference type="ARBA" id="ARBA00004123"/>
    </source>
</evidence>
<evidence type="ECO:0000256" key="3">
    <source>
        <dbReference type="ARBA" id="ARBA00023125"/>
    </source>
</evidence>
<evidence type="ECO:0000256" key="4">
    <source>
        <dbReference type="ARBA" id="ARBA00023242"/>
    </source>
</evidence>
<accession>A0A427XL88</accession>
<dbReference type="Gene3D" id="4.10.240.10">
    <property type="entry name" value="Zn(2)-C6 fungal-type DNA-binding domain"/>
    <property type="match status" value="1"/>
</dbReference>
<dbReference type="GO" id="GO:0000981">
    <property type="term" value="F:DNA-binding transcription factor activity, RNA polymerase II-specific"/>
    <property type="evidence" value="ECO:0007669"/>
    <property type="project" value="InterPro"/>
</dbReference>
<dbReference type="Pfam" id="PF00172">
    <property type="entry name" value="Zn_clus"/>
    <property type="match status" value="1"/>
</dbReference>
<keyword evidence="3" id="KW-0238">DNA-binding</keyword>
<dbReference type="Proteomes" id="UP000279236">
    <property type="component" value="Unassembled WGS sequence"/>
</dbReference>
<dbReference type="EMBL" id="RSCE01000010">
    <property type="protein sequence ID" value="RSH79497.1"/>
    <property type="molecule type" value="Genomic_DNA"/>
</dbReference>
<dbReference type="SUPFAM" id="SSF57701">
    <property type="entry name" value="Zn2/Cys6 DNA-binding domain"/>
    <property type="match status" value="1"/>
</dbReference>
<evidence type="ECO:0000313" key="7">
    <source>
        <dbReference type="EMBL" id="RSH79497.1"/>
    </source>
</evidence>
<dbReference type="CDD" id="cd12148">
    <property type="entry name" value="fungal_TF_MHR"/>
    <property type="match status" value="1"/>
</dbReference>
<evidence type="ECO:0000259" key="6">
    <source>
        <dbReference type="PROSITE" id="PS50048"/>
    </source>
</evidence>
<comment type="caution">
    <text evidence="7">The sequence shown here is derived from an EMBL/GenBank/DDBJ whole genome shotgun (WGS) entry which is preliminary data.</text>
</comment>
<feature type="region of interest" description="Disordered" evidence="5">
    <location>
        <begin position="56"/>
        <end position="133"/>
    </location>
</feature>
<dbReference type="GO" id="GO:0003677">
    <property type="term" value="F:DNA binding"/>
    <property type="evidence" value="ECO:0007669"/>
    <property type="project" value="UniProtKB-KW"/>
</dbReference>
<dbReference type="AlphaFoldDB" id="A0A427XL88"/>
<proteinExistence type="predicted"/>
<keyword evidence="2" id="KW-0479">Metal-binding</keyword>
<dbReference type="GO" id="GO:0005634">
    <property type="term" value="C:nucleus"/>
    <property type="evidence" value="ECO:0007669"/>
    <property type="project" value="UniProtKB-SubCell"/>
</dbReference>
<dbReference type="InterPro" id="IPR050987">
    <property type="entry name" value="AtrR-like"/>
</dbReference>
<name>A0A427XL88_9TREE</name>